<dbReference type="PANTHER" id="PTHR42648:SF26">
    <property type="entry name" value="INTEGRASE CATALYTIC DOMAIN-CONTAINING PROTEIN"/>
    <property type="match status" value="1"/>
</dbReference>
<dbReference type="InterPro" id="IPR012337">
    <property type="entry name" value="RNaseH-like_sf"/>
</dbReference>
<dbReference type="PANTHER" id="PTHR42648">
    <property type="entry name" value="TRANSPOSASE, PUTATIVE-RELATED"/>
    <property type="match status" value="1"/>
</dbReference>
<feature type="region of interest" description="Disordered" evidence="1">
    <location>
        <begin position="1"/>
        <end position="35"/>
    </location>
</feature>
<dbReference type="EMBL" id="RCHU01000987">
    <property type="protein sequence ID" value="TKR84778.1"/>
    <property type="molecule type" value="Genomic_DNA"/>
</dbReference>
<accession>A0A4U5NMG3</accession>
<dbReference type="InterPro" id="IPR039537">
    <property type="entry name" value="Retrotran_Ty1/copia-like"/>
</dbReference>
<organism evidence="2">
    <name type="scientific">Populus alba</name>
    <name type="common">White poplar</name>
    <dbReference type="NCBI Taxonomy" id="43335"/>
    <lineage>
        <taxon>Eukaryota</taxon>
        <taxon>Viridiplantae</taxon>
        <taxon>Streptophyta</taxon>
        <taxon>Embryophyta</taxon>
        <taxon>Tracheophyta</taxon>
        <taxon>Spermatophyta</taxon>
        <taxon>Magnoliopsida</taxon>
        <taxon>eudicotyledons</taxon>
        <taxon>Gunneridae</taxon>
        <taxon>Pentapetalae</taxon>
        <taxon>rosids</taxon>
        <taxon>fabids</taxon>
        <taxon>Malpighiales</taxon>
        <taxon>Salicaceae</taxon>
        <taxon>Saliceae</taxon>
        <taxon>Populus</taxon>
    </lineage>
</organism>
<evidence type="ECO:0000313" key="2">
    <source>
        <dbReference type="EMBL" id="TKR84778.1"/>
    </source>
</evidence>
<protein>
    <recommendedName>
        <fullName evidence="3">Integrase catalytic domain-containing protein</fullName>
    </recommendedName>
</protein>
<feature type="region of interest" description="Disordered" evidence="1">
    <location>
        <begin position="192"/>
        <end position="286"/>
    </location>
</feature>
<sequence length="317" mass="34588">MQFQGRNRDAYNTRSGDSSSRKKLPSFTRTGRSSGRGRGGITYFRCGVQITNLMVVLLQMMKLHSIKPLLPFNTVLHNFFVAHGIIHRFSCPGTPEQNGLAERRHRHIVDTGRTLMAHASANKILLQTLPKSLENHALPRPPPSLPTNEVSATEPAAYQPLEFQPEVVSPSPTESINTLPSRIHPMVTRAQTGNLKPKSFFTTRHPIPHLNQHPTSDHLPISQSSPSYPPPAAAASAHSRPTQLIPSSPSPGLSSIRPPSGDQASSHRPPLPLFFRPSHGPSLSASPEPPHVWLLPRPDLTDHPSLSPAVLCCLNAG</sequence>
<evidence type="ECO:0000256" key="1">
    <source>
        <dbReference type="SAM" id="MobiDB-lite"/>
    </source>
</evidence>
<dbReference type="GO" id="GO:0003676">
    <property type="term" value="F:nucleic acid binding"/>
    <property type="evidence" value="ECO:0007669"/>
    <property type="project" value="InterPro"/>
</dbReference>
<dbReference type="InterPro" id="IPR036397">
    <property type="entry name" value="RNaseH_sf"/>
</dbReference>
<dbReference type="STRING" id="43335.A0A4U5NMG3"/>
<name>A0A4U5NMG3_POPAL</name>
<feature type="compositionally biased region" description="Low complexity" evidence="1">
    <location>
        <begin position="233"/>
        <end position="261"/>
    </location>
</feature>
<gene>
    <name evidence="2" type="ORF">D5086_0000254410</name>
</gene>
<proteinExistence type="predicted"/>
<evidence type="ECO:0008006" key="3">
    <source>
        <dbReference type="Google" id="ProtNLM"/>
    </source>
</evidence>
<dbReference type="SUPFAM" id="SSF53098">
    <property type="entry name" value="Ribonuclease H-like"/>
    <property type="match status" value="1"/>
</dbReference>
<reference evidence="2" key="1">
    <citation type="submission" date="2018-10" db="EMBL/GenBank/DDBJ databases">
        <title>Population genomic analysis revealed the cold adaptation of white poplar.</title>
        <authorList>
            <person name="Liu Y.-J."/>
        </authorList>
    </citation>
    <scope>NUCLEOTIDE SEQUENCE [LARGE SCALE GENOMIC DNA]</scope>
    <source>
        <strain evidence="2">PAL-ZL1</strain>
    </source>
</reference>
<feature type="compositionally biased region" description="Basic and acidic residues" evidence="1">
    <location>
        <begin position="1"/>
        <end position="11"/>
    </location>
</feature>
<dbReference type="AlphaFoldDB" id="A0A4U5NMG3"/>
<comment type="caution">
    <text evidence="2">The sequence shown here is derived from an EMBL/GenBank/DDBJ whole genome shotgun (WGS) entry which is preliminary data.</text>
</comment>
<dbReference type="Gene3D" id="3.30.420.10">
    <property type="entry name" value="Ribonuclease H-like superfamily/Ribonuclease H"/>
    <property type="match status" value="1"/>
</dbReference>